<dbReference type="OrthoDB" id="9786803at2"/>
<evidence type="ECO:0000313" key="2">
    <source>
        <dbReference type="EMBL" id="ACN98864.1"/>
    </source>
</evidence>
<feature type="domain" description="Molybdopterin-guanine dinucleotide biosynthesis protein B (MobB)" evidence="1">
    <location>
        <begin position="5"/>
        <end position="138"/>
    </location>
</feature>
<dbReference type="STRING" id="204536.SULAZ_1075"/>
<dbReference type="InterPro" id="IPR052539">
    <property type="entry name" value="MGD_biosynthesis_adapter"/>
</dbReference>
<dbReference type="SUPFAM" id="SSF52540">
    <property type="entry name" value="P-loop containing nucleoside triphosphate hydrolases"/>
    <property type="match status" value="1"/>
</dbReference>
<dbReference type="PANTHER" id="PTHR40072">
    <property type="entry name" value="MOLYBDOPTERIN-GUANINE DINUCLEOTIDE BIOSYNTHESIS ADAPTER PROTEIN-RELATED"/>
    <property type="match status" value="1"/>
</dbReference>
<protein>
    <submittedName>
        <fullName evidence="2">Molybdopterin-guanine dinucleotide biosynthesis protein B</fullName>
    </submittedName>
</protein>
<dbReference type="Gene3D" id="3.40.50.300">
    <property type="entry name" value="P-loop containing nucleotide triphosphate hydrolases"/>
    <property type="match status" value="1"/>
</dbReference>
<name>C1DVB1_SULAA</name>
<evidence type="ECO:0000313" key="3">
    <source>
        <dbReference type="Proteomes" id="UP000001369"/>
    </source>
</evidence>
<reference evidence="2 3" key="1">
    <citation type="journal article" date="2009" name="J. Bacteriol.">
        <title>Complete and draft genome sequences of six members of the Aquificales.</title>
        <authorList>
            <person name="Reysenbach A.L."/>
            <person name="Hamamura N."/>
            <person name="Podar M."/>
            <person name="Griffiths E."/>
            <person name="Ferreira S."/>
            <person name="Hochstein R."/>
            <person name="Heidelberg J."/>
            <person name="Johnson J."/>
            <person name="Mead D."/>
            <person name="Pohorille A."/>
            <person name="Sarmiento M."/>
            <person name="Schweighofer K."/>
            <person name="Seshadri R."/>
            <person name="Voytek M.A."/>
        </authorList>
    </citation>
    <scope>NUCLEOTIDE SEQUENCE [LARGE SCALE GENOMIC DNA]</scope>
    <source>
        <strain evidence="3">Az-Fu1 / DSM 15241 / OCM 825</strain>
    </source>
</reference>
<dbReference type="RefSeq" id="WP_012674184.1">
    <property type="nucleotide sequence ID" value="NC_012438.1"/>
</dbReference>
<accession>C1DVB1</accession>
<dbReference type="NCBIfam" id="TIGR00176">
    <property type="entry name" value="mobB"/>
    <property type="match status" value="1"/>
</dbReference>
<dbReference type="GO" id="GO:0005525">
    <property type="term" value="F:GTP binding"/>
    <property type="evidence" value="ECO:0007669"/>
    <property type="project" value="InterPro"/>
</dbReference>
<proteinExistence type="predicted"/>
<dbReference type="KEGG" id="saf:SULAZ_1075"/>
<sequence length="165" mass="18835">MDKPVVAIVGAHNSGKTTFIEKVVNILSSEGYNVCYIKHDPKGKAKTDTEGKDSYKVYQAGSKQVIVASPDKVSSFVRMRDYTLFDIIKNFTTQDIDIIIVEGFKTVKGIDKFEVIRKEENRQLMISKEGGLVGVITDYYQYNLTFDINNPQEFVIYLKNNYIKR</sequence>
<dbReference type="eggNOG" id="COG1763">
    <property type="taxonomic scope" value="Bacteria"/>
</dbReference>
<dbReference type="PANTHER" id="PTHR40072:SF1">
    <property type="entry name" value="MOLYBDOPTERIN-GUANINE DINUCLEOTIDE BIOSYNTHESIS ADAPTER PROTEIN"/>
    <property type="match status" value="1"/>
</dbReference>
<dbReference type="HOGENOM" id="CLU_068199_2_0_0"/>
<evidence type="ECO:0000259" key="1">
    <source>
        <dbReference type="Pfam" id="PF03205"/>
    </source>
</evidence>
<dbReference type="AlphaFoldDB" id="C1DVB1"/>
<dbReference type="Pfam" id="PF03205">
    <property type="entry name" value="MobB"/>
    <property type="match status" value="1"/>
</dbReference>
<dbReference type="EMBL" id="CP001229">
    <property type="protein sequence ID" value="ACN98864.1"/>
    <property type="molecule type" value="Genomic_DNA"/>
</dbReference>
<dbReference type="InterPro" id="IPR027417">
    <property type="entry name" value="P-loop_NTPase"/>
</dbReference>
<organism evidence="2 3">
    <name type="scientific">Sulfurihydrogenibium azorense (strain DSM 15241 / OCM 825 / Az-Fu1)</name>
    <dbReference type="NCBI Taxonomy" id="204536"/>
    <lineage>
        <taxon>Bacteria</taxon>
        <taxon>Pseudomonadati</taxon>
        <taxon>Aquificota</taxon>
        <taxon>Aquificia</taxon>
        <taxon>Aquificales</taxon>
        <taxon>Hydrogenothermaceae</taxon>
        <taxon>Sulfurihydrogenibium</taxon>
    </lineage>
</organism>
<keyword evidence="3" id="KW-1185">Reference proteome</keyword>
<dbReference type="GO" id="GO:0006777">
    <property type="term" value="P:Mo-molybdopterin cofactor biosynthetic process"/>
    <property type="evidence" value="ECO:0007669"/>
    <property type="project" value="InterPro"/>
</dbReference>
<dbReference type="Proteomes" id="UP000001369">
    <property type="component" value="Chromosome"/>
</dbReference>
<dbReference type="InterPro" id="IPR004435">
    <property type="entry name" value="MobB_dom"/>
</dbReference>
<gene>
    <name evidence="2" type="primary">mobB</name>
    <name evidence="2" type="ordered locus">SULAZ_1075</name>
</gene>